<protein>
    <submittedName>
        <fullName evidence="2">Ig-like_bact domain-containing protein</fullName>
    </submittedName>
</protein>
<dbReference type="WBParaSite" id="MhA1_Contig1271.frz3.gene5">
    <property type="protein sequence ID" value="MhA1_Contig1271.frz3.gene5"/>
    <property type="gene ID" value="MhA1_Contig1271.frz3.gene5"/>
</dbReference>
<name>A0A1I8B3Q8_MELHA</name>
<reference evidence="2" key="1">
    <citation type="submission" date="2016-11" db="UniProtKB">
        <authorList>
            <consortium name="WormBaseParasite"/>
        </authorList>
    </citation>
    <scope>IDENTIFICATION</scope>
</reference>
<proteinExistence type="predicted"/>
<dbReference type="AlphaFoldDB" id="A0A1I8B3Q8"/>
<evidence type="ECO:0000313" key="2">
    <source>
        <dbReference type="WBParaSite" id="MhA1_Contig1271.frz3.gene5"/>
    </source>
</evidence>
<dbReference type="Proteomes" id="UP000095281">
    <property type="component" value="Unplaced"/>
</dbReference>
<accession>A0A1I8B3Q8</accession>
<keyword evidence="1" id="KW-1185">Reference proteome</keyword>
<organism evidence="1 2">
    <name type="scientific">Meloidogyne hapla</name>
    <name type="common">Root-knot nematode worm</name>
    <dbReference type="NCBI Taxonomy" id="6305"/>
    <lineage>
        <taxon>Eukaryota</taxon>
        <taxon>Metazoa</taxon>
        <taxon>Ecdysozoa</taxon>
        <taxon>Nematoda</taxon>
        <taxon>Chromadorea</taxon>
        <taxon>Rhabditida</taxon>
        <taxon>Tylenchina</taxon>
        <taxon>Tylenchomorpha</taxon>
        <taxon>Tylenchoidea</taxon>
        <taxon>Meloidogynidae</taxon>
        <taxon>Meloidogyninae</taxon>
        <taxon>Meloidogyne</taxon>
    </lineage>
</organism>
<evidence type="ECO:0000313" key="1">
    <source>
        <dbReference type="Proteomes" id="UP000095281"/>
    </source>
</evidence>
<sequence length="100" mass="10862">MSQLDYPQYPILKKEEDSTLVCTLSKTVNTAKTSGVSTAEVLSPSSEIQTTALTQENISVVSDKLEIVLNNSEKATITDGKSEKTISDLIGEKKSLTFSY</sequence>